<sequence>MCPTVKALVDIASVRSIEALCSLIRSIRSPIIDEIESNVANPHNKLQLQLIKCVFELFRLKVGMLFLSTSDSILFFNFHVNYKRHSIEMKAKEFGSYESGEM</sequence>
<keyword evidence="2" id="KW-1185">Reference proteome</keyword>
<dbReference type="EMBL" id="DF974440">
    <property type="protein sequence ID" value="GAU48566.1"/>
    <property type="molecule type" value="Genomic_DNA"/>
</dbReference>
<evidence type="ECO:0000313" key="1">
    <source>
        <dbReference type="EMBL" id="GAU48566.1"/>
    </source>
</evidence>
<name>A0A2Z6NYM8_TRISU</name>
<organism evidence="1 2">
    <name type="scientific">Trifolium subterraneum</name>
    <name type="common">Subterranean clover</name>
    <dbReference type="NCBI Taxonomy" id="3900"/>
    <lineage>
        <taxon>Eukaryota</taxon>
        <taxon>Viridiplantae</taxon>
        <taxon>Streptophyta</taxon>
        <taxon>Embryophyta</taxon>
        <taxon>Tracheophyta</taxon>
        <taxon>Spermatophyta</taxon>
        <taxon>Magnoliopsida</taxon>
        <taxon>eudicotyledons</taxon>
        <taxon>Gunneridae</taxon>
        <taxon>Pentapetalae</taxon>
        <taxon>rosids</taxon>
        <taxon>fabids</taxon>
        <taxon>Fabales</taxon>
        <taxon>Fabaceae</taxon>
        <taxon>Papilionoideae</taxon>
        <taxon>50 kb inversion clade</taxon>
        <taxon>NPAAA clade</taxon>
        <taxon>Hologalegina</taxon>
        <taxon>IRL clade</taxon>
        <taxon>Trifolieae</taxon>
        <taxon>Trifolium</taxon>
    </lineage>
</organism>
<evidence type="ECO:0000313" key="2">
    <source>
        <dbReference type="Proteomes" id="UP000242715"/>
    </source>
</evidence>
<dbReference type="AlphaFoldDB" id="A0A2Z6NYM8"/>
<dbReference type="OrthoDB" id="779821at2759"/>
<accession>A0A2Z6NYM8</accession>
<gene>
    <name evidence="1" type="ORF">TSUD_137510</name>
</gene>
<dbReference type="Proteomes" id="UP000242715">
    <property type="component" value="Unassembled WGS sequence"/>
</dbReference>
<proteinExistence type="predicted"/>
<reference evidence="2" key="1">
    <citation type="journal article" date="2017" name="Front. Plant Sci.">
        <title>Climate Clever Clovers: New Paradigm to Reduce the Environmental Footprint of Ruminants by Breeding Low Methanogenic Forages Utilizing Haplotype Variation.</title>
        <authorList>
            <person name="Kaur P."/>
            <person name="Appels R."/>
            <person name="Bayer P.E."/>
            <person name="Keeble-Gagnere G."/>
            <person name="Wang J."/>
            <person name="Hirakawa H."/>
            <person name="Shirasawa K."/>
            <person name="Vercoe P."/>
            <person name="Stefanova K."/>
            <person name="Durmic Z."/>
            <person name="Nichols P."/>
            <person name="Revell C."/>
            <person name="Isobe S.N."/>
            <person name="Edwards D."/>
            <person name="Erskine W."/>
        </authorList>
    </citation>
    <scope>NUCLEOTIDE SEQUENCE [LARGE SCALE GENOMIC DNA]</scope>
    <source>
        <strain evidence="2">cv. Daliak</strain>
    </source>
</reference>
<protein>
    <submittedName>
        <fullName evidence="1">Uncharacterized protein</fullName>
    </submittedName>
</protein>